<dbReference type="EMBL" id="CP051152">
    <property type="protein sequence ID" value="QJQ05661.1"/>
    <property type="molecule type" value="Genomic_DNA"/>
</dbReference>
<sequence>MRPRHHTEVAWKNMFRLCPEEIPAGSYLQLFTLLVIKGFCRKGAESQFLVFLCVHCAYAVKVFHSSSYSCLRVYLPVSLNSDIYPKKIGNSGAPRGRISGCKPHWDWLSHLPYFFKKNR</sequence>
<dbReference type="KEGG" id="upi:EJG51_007150"/>
<gene>
    <name evidence="1" type="ORF">EJG51_007150</name>
</gene>
<keyword evidence="2" id="KW-1185">Reference proteome</keyword>
<dbReference type="AlphaFoldDB" id="A0A6M4A313"/>
<evidence type="ECO:0000313" key="1">
    <source>
        <dbReference type="EMBL" id="QJQ05661.1"/>
    </source>
</evidence>
<proteinExistence type="predicted"/>
<organism evidence="1 2">
    <name type="scientific">Undibacterium piscinae</name>
    <dbReference type="NCBI Taxonomy" id="2495591"/>
    <lineage>
        <taxon>Bacteria</taxon>
        <taxon>Pseudomonadati</taxon>
        <taxon>Pseudomonadota</taxon>
        <taxon>Betaproteobacteria</taxon>
        <taxon>Burkholderiales</taxon>
        <taxon>Oxalobacteraceae</taxon>
        <taxon>Undibacterium</taxon>
    </lineage>
</organism>
<accession>A0A6M4A313</accession>
<protein>
    <submittedName>
        <fullName evidence="1">Uncharacterized protein</fullName>
    </submittedName>
</protein>
<name>A0A6M4A313_9BURK</name>
<dbReference type="Proteomes" id="UP000274350">
    <property type="component" value="Chromosome"/>
</dbReference>
<evidence type="ECO:0000313" key="2">
    <source>
        <dbReference type="Proteomes" id="UP000274350"/>
    </source>
</evidence>
<reference evidence="1 2" key="1">
    <citation type="journal article" date="2019" name="Int. J. Syst. Evol. Microbiol.">
        <title>Undibacterium piscinae sp. nov., isolated from Korean shiner intestine.</title>
        <authorList>
            <person name="Lee S.Y."/>
            <person name="Kang W."/>
            <person name="Kim P.S."/>
            <person name="Kim H.S."/>
            <person name="Sung H."/>
            <person name="Shin N.R."/>
            <person name="Whon T.W."/>
            <person name="Yun J.H."/>
            <person name="Lee J.Y."/>
            <person name="Lee J.Y."/>
            <person name="Jung M.J."/>
            <person name="Jeong Y.S."/>
            <person name="Tak E.J."/>
            <person name="Han J.E."/>
            <person name="Hyun D.W."/>
            <person name="Kang M.S."/>
            <person name="Lee K.E."/>
            <person name="Lee B.H."/>
            <person name="Bae J.W."/>
        </authorList>
    </citation>
    <scope>NUCLEOTIDE SEQUENCE [LARGE SCALE GENOMIC DNA]</scope>
    <source>
        <strain evidence="1 2">S11R28</strain>
    </source>
</reference>